<comment type="subcellular location">
    <subcellularLocation>
        <location evidence="1">Membrane</location>
        <topology evidence="1">Multi-pass membrane protein</topology>
    </subcellularLocation>
</comment>
<dbReference type="EMBL" id="BLLF01000701">
    <property type="protein sequence ID" value="GFH14217.1"/>
    <property type="molecule type" value="Genomic_DNA"/>
</dbReference>
<proteinExistence type="predicted"/>
<dbReference type="GO" id="GO:0009507">
    <property type="term" value="C:chloroplast"/>
    <property type="evidence" value="ECO:0007669"/>
    <property type="project" value="TreeGrafter"/>
</dbReference>
<comment type="caution">
    <text evidence="6">The sequence shown here is derived from an EMBL/GenBank/DDBJ whole genome shotgun (WGS) entry which is preliminary data.</text>
</comment>
<keyword evidence="4" id="KW-0472">Membrane</keyword>
<organism evidence="6 7">
    <name type="scientific">Haematococcus lacustris</name>
    <name type="common">Green alga</name>
    <name type="synonym">Haematococcus pluvialis</name>
    <dbReference type="NCBI Taxonomy" id="44745"/>
    <lineage>
        <taxon>Eukaryota</taxon>
        <taxon>Viridiplantae</taxon>
        <taxon>Chlorophyta</taxon>
        <taxon>core chlorophytes</taxon>
        <taxon>Chlorophyceae</taxon>
        <taxon>CS clade</taxon>
        <taxon>Chlamydomonadales</taxon>
        <taxon>Haematococcaceae</taxon>
        <taxon>Haematococcus</taxon>
    </lineage>
</organism>
<evidence type="ECO:0000313" key="7">
    <source>
        <dbReference type="Proteomes" id="UP000485058"/>
    </source>
</evidence>
<reference evidence="6 7" key="1">
    <citation type="submission" date="2020-02" db="EMBL/GenBank/DDBJ databases">
        <title>Draft genome sequence of Haematococcus lacustris strain NIES-144.</title>
        <authorList>
            <person name="Morimoto D."/>
            <person name="Nakagawa S."/>
            <person name="Yoshida T."/>
            <person name="Sawayama S."/>
        </authorList>
    </citation>
    <scope>NUCLEOTIDE SEQUENCE [LARGE SCALE GENOMIC DNA]</scope>
    <source>
        <strain evidence="6 7">NIES-144</strain>
    </source>
</reference>
<dbReference type="Proteomes" id="UP000485058">
    <property type="component" value="Unassembled WGS sequence"/>
</dbReference>
<dbReference type="PANTHER" id="PTHR46157:SF4">
    <property type="entry name" value="K(+) EFFLUX ANTIPORTER 3, CHLOROPLASTIC"/>
    <property type="match status" value="1"/>
</dbReference>
<accession>A0A699YVD1</accession>
<evidence type="ECO:0000256" key="2">
    <source>
        <dbReference type="ARBA" id="ARBA00022692"/>
    </source>
</evidence>
<dbReference type="GO" id="GO:1902600">
    <property type="term" value="P:proton transmembrane transport"/>
    <property type="evidence" value="ECO:0007669"/>
    <property type="project" value="InterPro"/>
</dbReference>
<evidence type="ECO:0000256" key="1">
    <source>
        <dbReference type="ARBA" id="ARBA00004141"/>
    </source>
</evidence>
<evidence type="ECO:0000313" key="6">
    <source>
        <dbReference type="EMBL" id="GFH14217.1"/>
    </source>
</evidence>
<keyword evidence="2" id="KW-0812">Transmembrane</keyword>
<sequence>MPTRVGSATLGILLLQSDNSETFVGLCLLTVAGAALATQSLGFSDTLGAFTAGVLLSESNFKTQVLAMTALKRHTLALHVAEFLKVGITAGTNHNVAT</sequence>
<evidence type="ECO:0000256" key="3">
    <source>
        <dbReference type="ARBA" id="ARBA00022989"/>
    </source>
</evidence>
<dbReference type="GO" id="GO:0015297">
    <property type="term" value="F:antiporter activity"/>
    <property type="evidence" value="ECO:0007669"/>
    <property type="project" value="InterPro"/>
</dbReference>
<dbReference type="Gene3D" id="1.20.1530.20">
    <property type="match status" value="1"/>
</dbReference>
<name>A0A699YVD1_HAELA</name>
<keyword evidence="3" id="KW-1133">Transmembrane helix</keyword>
<dbReference type="InterPro" id="IPR006153">
    <property type="entry name" value="Cation/H_exchanger_TM"/>
</dbReference>
<feature type="domain" description="Cation/H+ exchanger transmembrane" evidence="5">
    <location>
        <begin position="13"/>
        <end position="67"/>
    </location>
</feature>
<gene>
    <name evidence="6" type="ORF">HaLaN_10233</name>
</gene>
<evidence type="ECO:0000259" key="5">
    <source>
        <dbReference type="Pfam" id="PF00999"/>
    </source>
</evidence>
<dbReference type="PANTHER" id="PTHR46157">
    <property type="entry name" value="K(+) EFFLUX ANTIPORTER 3, CHLOROPLASTIC"/>
    <property type="match status" value="1"/>
</dbReference>
<protein>
    <submittedName>
        <fullName evidence="6">K(+) efflux antiporter 3 chloroplastic</fullName>
    </submittedName>
</protein>
<dbReference type="GO" id="GO:0016020">
    <property type="term" value="C:membrane"/>
    <property type="evidence" value="ECO:0007669"/>
    <property type="project" value="UniProtKB-SubCell"/>
</dbReference>
<dbReference type="AlphaFoldDB" id="A0A699YVD1"/>
<keyword evidence="7" id="KW-1185">Reference proteome</keyword>
<dbReference type="Pfam" id="PF00999">
    <property type="entry name" value="Na_H_Exchanger"/>
    <property type="match status" value="1"/>
</dbReference>
<dbReference type="InterPro" id="IPR038770">
    <property type="entry name" value="Na+/solute_symporter_sf"/>
</dbReference>
<evidence type="ECO:0000256" key="4">
    <source>
        <dbReference type="ARBA" id="ARBA00023136"/>
    </source>
</evidence>